<sequence length="94" mass="10832">MRITFLCVTVPRFVRISSFSAAFRASLESQLFRAVSVLERTVPSAQLLARLSDCNYSPGTSVLERTVLVHSNEVRKCWKNTSRMTRALYLKEWF</sequence>
<comment type="caution">
    <text evidence="2">The sequence shown here is derived from an EMBL/GenBank/DDBJ whole genome shotgun (WGS) entry which is preliminary data.</text>
</comment>
<evidence type="ECO:0000313" key="3">
    <source>
        <dbReference type="Proteomes" id="UP000887116"/>
    </source>
</evidence>
<accession>A0A8X6GPJ8</accession>
<proteinExistence type="predicted"/>
<evidence type="ECO:0000313" key="1">
    <source>
        <dbReference type="EMBL" id="GFQ65002.1"/>
    </source>
</evidence>
<name>A0A8X6GPJ8_TRICU</name>
<organism evidence="2 3">
    <name type="scientific">Trichonephila clavata</name>
    <name type="common">Joro spider</name>
    <name type="synonym">Nephila clavata</name>
    <dbReference type="NCBI Taxonomy" id="2740835"/>
    <lineage>
        <taxon>Eukaryota</taxon>
        <taxon>Metazoa</taxon>
        <taxon>Ecdysozoa</taxon>
        <taxon>Arthropoda</taxon>
        <taxon>Chelicerata</taxon>
        <taxon>Arachnida</taxon>
        <taxon>Araneae</taxon>
        <taxon>Araneomorphae</taxon>
        <taxon>Entelegynae</taxon>
        <taxon>Araneoidea</taxon>
        <taxon>Nephilidae</taxon>
        <taxon>Trichonephila</taxon>
    </lineage>
</organism>
<protein>
    <submittedName>
        <fullName evidence="2">Uncharacterized protein</fullName>
    </submittedName>
</protein>
<gene>
    <name evidence="2" type="ORF">TNCT_56411</name>
    <name evidence="1" type="ORF">TNCT_712941</name>
</gene>
<keyword evidence="3" id="KW-1185">Reference proteome</keyword>
<dbReference type="Proteomes" id="UP000887116">
    <property type="component" value="Unassembled WGS sequence"/>
</dbReference>
<dbReference type="EMBL" id="BMAO01029998">
    <property type="protein sequence ID" value="GFQ65002.1"/>
    <property type="molecule type" value="Genomic_DNA"/>
</dbReference>
<reference evidence="2" key="1">
    <citation type="submission" date="2020-07" db="EMBL/GenBank/DDBJ databases">
        <title>Multicomponent nature underlies the extraordinary mechanical properties of spider dragline silk.</title>
        <authorList>
            <person name="Kono N."/>
            <person name="Nakamura H."/>
            <person name="Mori M."/>
            <person name="Yoshida Y."/>
            <person name="Ohtoshi R."/>
            <person name="Malay A.D."/>
            <person name="Moran D.A.P."/>
            <person name="Tomita M."/>
            <person name="Numata K."/>
            <person name="Arakawa K."/>
        </authorList>
    </citation>
    <scope>NUCLEOTIDE SEQUENCE</scope>
</reference>
<evidence type="ECO:0000313" key="2">
    <source>
        <dbReference type="EMBL" id="GFR08791.1"/>
    </source>
</evidence>
<dbReference type="EMBL" id="BMAO01016461">
    <property type="protein sequence ID" value="GFR08791.1"/>
    <property type="molecule type" value="Genomic_DNA"/>
</dbReference>
<dbReference type="AlphaFoldDB" id="A0A8X6GPJ8"/>